<dbReference type="AlphaFoldDB" id="D1AEE7"/>
<evidence type="ECO:0000256" key="1">
    <source>
        <dbReference type="SAM" id="MobiDB-lite"/>
    </source>
</evidence>
<dbReference type="HOGENOM" id="CLU_2774568_0_0_11"/>
<gene>
    <name evidence="2" type="ordered locus">Tcur_0156</name>
</gene>
<feature type="compositionally biased region" description="Low complexity" evidence="1">
    <location>
        <begin position="15"/>
        <end position="36"/>
    </location>
</feature>
<feature type="region of interest" description="Disordered" evidence="1">
    <location>
        <begin position="1"/>
        <end position="69"/>
    </location>
</feature>
<organism evidence="2 3">
    <name type="scientific">Thermomonospora curvata (strain ATCC 19995 / DSM 43183 / JCM 3096 / KCTC 9072 / NBRC 15933 / NCIMB 10081 / Henssen B9)</name>
    <dbReference type="NCBI Taxonomy" id="471852"/>
    <lineage>
        <taxon>Bacteria</taxon>
        <taxon>Bacillati</taxon>
        <taxon>Actinomycetota</taxon>
        <taxon>Actinomycetes</taxon>
        <taxon>Streptosporangiales</taxon>
        <taxon>Thermomonosporaceae</taxon>
        <taxon>Thermomonospora</taxon>
    </lineage>
</organism>
<name>D1AEE7_THECD</name>
<sequence length="69" mass="7139">MSAKPEPGGTPHPVSGRGRPAAPAASAAGSTPRTTAQPTGRSSRSRGKDYGMRGNTAHRSEEFSPDDFE</sequence>
<dbReference type="RefSeq" id="WP_012850547.1">
    <property type="nucleotide sequence ID" value="NC_013510.1"/>
</dbReference>
<dbReference type="Proteomes" id="UP000001918">
    <property type="component" value="Chromosome"/>
</dbReference>
<dbReference type="EMBL" id="CP001738">
    <property type="protein sequence ID" value="ACY95763.1"/>
    <property type="molecule type" value="Genomic_DNA"/>
</dbReference>
<accession>D1AEE7</accession>
<reference evidence="2 3" key="1">
    <citation type="journal article" date="2011" name="Stand. Genomic Sci.">
        <title>Complete genome sequence of Thermomonospora curvata type strain (B9).</title>
        <authorList>
            <person name="Chertkov O."/>
            <person name="Sikorski J."/>
            <person name="Nolan M."/>
            <person name="Lapidus A."/>
            <person name="Lucas S."/>
            <person name="Del Rio T.G."/>
            <person name="Tice H."/>
            <person name="Cheng J.F."/>
            <person name="Goodwin L."/>
            <person name="Pitluck S."/>
            <person name="Liolios K."/>
            <person name="Ivanova N."/>
            <person name="Mavromatis K."/>
            <person name="Mikhailova N."/>
            <person name="Ovchinnikova G."/>
            <person name="Pati A."/>
            <person name="Chen A."/>
            <person name="Palaniappan K."/>
            <person name="Djao O.D."/>
            <person name="Land M."/>
            <person name="Hauser L."/>
            <person name="Chang Y.J."/>
            <person name="Jeffries C.D."/>
            <person name="Brettin T."/>
            <person name="Han C."/>
            <person name="Detter J.C."/>
            <person name="Rohde M."/>
            <person name="Goker M."/>
            <person name="Woyke T."/>
            <person name="Bristow J."/>
            <person name="Eisen J.A."/>
            <person name="Markowitz V."/>
            <person name="Hugenholtz P."/>
            <person name="Klenk H.P."/>
            <person name="Kyrpides N.C."/>
        </authorList>
    </citation>
    <scope>NUCLEOTIDE SEQUENCE [LARGE SCALE GENOMIC DNA]</scope>
    <source>
        <strain evidence="3">ATCC 19995 / DSM 43183 / JCM 3096 / KCTC 9072 / NBRC 15933 / NCIMB 10081 / Henssen B9</strain>
    </source>
</reference>
<dbReference type="KEGG" id="tcu:Tcur_0156"/>
<proteinExistence type="predicted"/>
<keyword evidence="3" id="KW-1185">Reference proteome</keyword>
<protein>
    <submittedName>
        <fullName evidence="2">Uncharacterized protein</fullName>
    </submittedName>
</protein>
<evidence type="ECO:0000313" key="3">
    <source>
        <dbReference type="Proteomes" id="UP000001918"/>
    </source>
</evidence>
<evidence type="ECO:0000313" key="2">
    <source>
        <dbReference type="EMBL" id="ACY95763.1"/>
    </source>
</evidence>